<keyword evidence="6" id="KW-0472">Membrane</keyword>
<dbReference type="RefSeq" id="XP_025549283.1">
    <property type="nucleotide sequence ID" value="XM_025697141.1"/>
</dbReference>
<dbReference type="PANTHER" id="PTHR32361:SF23">
    <property type="entry name" value="FERRIC-CHELATE REDUCTASE"/>
    <property type="match status" value="1"/>
</dbReference>
<evidence type="ECO:0000256" key="4">
    <source>
        <dbReference type="ARBA" id="ARBA00022475"/>
    </source>
</evidence>
<comment type="catalytic activity">
    <reaction evidence="5">
        <text>2 a Fe(II)-siderophore + NADP(+) + H(+) = 2 a Fe(III)-siderophore + NADPH</text>
        <dbReference type="Rhea" id="RHEA:28795"/>
        <dbReference type="Rhea" id="RHEA-COMP:11342"/>
        <dbReference type="Rhea" id="RHEA-COMP:11344"/>
        <dbReference type="ChEBI" id="CHEBI:15378"/>
        <dbReference type="ChEBI" id="CHEBI:29033"/>
        <dbReference type="ChEBI" id="CHEBI:29034"/>
        <dbReference type="ChEBI" id="CHEBI:57783"/>
        <dbReference type="ChEBI" id="CHEBI:58349"/>
        <dbReference type="EC" id="1.16.1.9"/>
    </reaction>
</comment>
<dbReference type="InterPro" id="IPR013112">
    <property type="entry name" value="FAD-bd_8"/>
</dbReference>
<reference evidence="8 9" key="1">
    <citation type="submission" date="2018-02" db="EMBL/GenBank/DDBJ databases">
        <title>The genomes of Aspergillus section Nigri reveals drivers in fungal speciation.</title>
        <authorList>
            <consortium name="DOE Joint Genome Institute"/>
            <person name="Vesth T.C."/>
            <person name="Nybo J."/>
            <person name="Theobald S."/>
            <person name="Brandl J."/>
            <person name="Frisvad J.C."/>
            <person name="Nielsen K.F."/>
            <person name="Lyhne E.K."/>
            <person name="Kogle M.E."/>
            <person name="Kuo A."/>
            <person name="Riley R."/>
            <person name="Clum A."/>
            <person name="Nolan M."/>
            <person name="Lipzen A."/>
            <person name="Salamov A."/>
            <person name="Henrissat B."/>
            <person name="Wiebenga A."/>
            <person name="De vries R.P."/>
            <person name="Grigoriev I.V."/>
            <person name="Mortensen U.H."/>
            <person name="Andersen M.R."/>
            <person name="Baker S.E."/>
        </authorList>
    </citation>
    <scope>NUCLEOTIDE SEQUENCE [LARGE SCALE GENOMIC DNA]</scope>
    <source>
        <strain evidence="8 9">CBS 101889</strain>
    </source>
</reference>
<evidence type="ECO:0000256" key="1">
    <source>
        <dbReference type="ARBA" id="ARBA00004651"/>
    </source>
</evidence>
<dbReference type="OrthoDB" id="17725at2759"/>
<dbReference type="GO" id="GO:0015677">
    <property type="term" value="P:copper ion import"/>
    <property type="evidence" value="ECO:0007669"/>
    <property type="project" value="TreeGrafter"/>
</dbReference>
<dbReference type="InterPro" id="IPR017938">
    <property type="entry name" value="Riboflavin_synthase-like_b-brl"/>
</dbReference>
<evidence type="ECO:0000256" key="5">
    <source>
        <dbReference type="ARBA" id="ARBA00048483"/>
    </source>
</evidence>
<dbReference type="EMBL" id="KZ824297">
    <property type="protein sequence ID" value="RAL10129.1"/>
    <property type="molecule type" value="Genomic_DNA"/>
</dbReference>
<dbReference type="SUPFAM" id="SSF63380">
    <property type="entry name" value="Riboflavin synthase domain-like"/>
    <property type="match status" value="1"/>
</dbReference>
<keyword evidence="9" id="KW-1185">Reference proteome</keyword>
<keyword evidence="6" id="KW-1133">Transmembrane helix</keyword>
<dbReference type="PANTHER" id="PTHR32361">
    <property type="entry name" value="FERRIC/CUPRIC REDUCTASE TRANSMEMBRANE COMPONENT"/>
    <property type="match status" value="1"/>
</dbReference>
<organism evidence="8 9">
    <name type="scientific">Aspergillus homomorphus (strain CBS 101889)</name>
    <dbReference type="NCBI Taxonomy" id="1450537"/>
    <lineage>
        <taxon>Eukaryota</taxon>
        <taxon>Fungi</taxon>
        <taxon>Dikarya</taxon>
        <taxon>Ascomycota</taxon>
        <taxon>Pezizomycotina</taxon>
        <taxon>Eurotiomycetes</taxon>
        <taxon>Eurotiomycetidae</taxon>
        <taxon>Eurotiales</taxon>
        <taxon>Aspergillaceae</taxon>
        <taxon>Aspergillus</taxon>
        <taxon>Aspergillus subgen. Circumdati</taxon>
    </lineage>
</organism>
<dbReference type="Pfam" id="PF08022">
    <property type="entry name" value="FAD_binding_8"/>
    <property type="match status" value="1"/>
</dbReference>
<keyword evidence="6" id="KW-0812">Transmembrane</keyword>
<dbReference type="GO" id="GO:0006879">
    <property type="term" value="P:intracellular iron ion homeostasis"/>
    <property type="evidence" value="ECO:0007669"/>
    <property type="project" value="TreeGrafter"/>
</dbReference>
<dbReference type="GeneID" id="37201430"/>
<gene>
    <name evidence="8" type="ORF">BO97DRAFT_426654</name>
</gene>
<proteinExistence type="predicted"/>
<dbReference type="Proteomes" id="UP000248961">
    <property type="component" value="Unassembled WGS sequence"/>
</dbReference>
<keyword evidence="3" id="KW-0813">Transport</keyword>
<dbReference type="STRING" id="1450537.A0A395HRL1"/>
<evidence type="ECO:0000256" key="6">
    <source>
        <dbReference type="SAM" id="Phobius"/>
    </source>
</evidence>
<keyword evidence="4" id="KW-1003">Cell membrane</keyword>
<dbReference type="GO" id="GO:0006826">
    <property type="term" value="P:iron ion transport"/>
    <property type="evidence" value="ECO:0007669"/>
    <property type="project" value="TreeGrafter"/>
</dbReference>
<sequence length="152" mass="17444">MVNQCYEFFRFSHYVAALVFIIFLFFHCDFRLSSWNYFIATAAVSRQTLEITISTSRVHWRTGQHLFLRFLTPDAHMFTTHLFTIASLPSALDPEQSELVFYALVPQGTTRHLLARATSHDASQAVASTQARILAAGLPGREIWLHQEGFRH</sequence>
<accession>A0A395HRL1</accession>
<dbReference type="GO" id="GO:0052851">
    <property type="term" value="F:ferric-chelate reductase (NADPH) activity"/>
    <property type="evidence" value="ECO:0007669"/>
    <property type="project" value="UniProtKB-EC"/>
</dbReference>
<name>A0A395HRL1_ASPHC</name>
<evidence type="ECO:0000259" key="7">
    <source>
        <dbReference type="Pfam" id="PF08022"/>
    </source>
</evidence>
<evidence type="ECO:0000313" key="8">
    <source>
        <dbReference type="EMBL" id="RAL10129.1"/>
    </source>
</evidence>
<dbReference type="GO" id="GO:0005886">
    <property type="term" value="C:plasma membrane"/>
    <property type="evidence" value="ECO:0007669"/>
    <property type="project" value="UniProtKB-SubCell"/>
</dbReference>
<dbReference type="AlphaFoldDB" id="A0A395HRL1"/>
<feature type="transmembrane region" description="Helical" evidence="6">
    <location>
        <begin position="12"/>
        <end position="30"/>
    </location>
</feature>
<protein>
    <recommendedName>
        <fullName evidence="2">ferric-chelate reductase (NADPH)</fullName>
        <ecNumber evidence="2">1.16.1.9</ecNumber>
    </recommendedName>
</protein>
<dbReference type="InterPro" id="IPR051410">
    <property type="entry name" value="Ferric/Cupric_Reductase"/>
</dbReference>
<feature type="domain" description="FAD-binding 8" evidence="7">
    <location>
        <begin position="44"/>
        <end position="137"/>
    </location>
</feature>
<evidence type="ECO:0000313" key="9">
    <source>
        <dbReference type="Proteomes" id="UP000248961"/>
    </source>
</evidence>
<dbReference type="EC" id="1.16.1.9" evidence="2"/>
<evidence type="ECO:0000256" key="2">
    <source>
        <dbReference type="ARBA" id="ARBA00012668"/>
    </source>
</evidence>
<comment type="subcellular location">
    <subcellularLocation>
        <location evidence="1">Cell membrane</location>
        <topology evidence="1">Multi-pass membrane protein</topology>
    </subcellularLocation>
</comment>
<dbReference type="VEuPathDB" id="FungiDB:BO97DRAFT_426654"/>
<evidence type="ECO:0000256" key="3">
    <source>
        <dbReference type="ARBA" id="ARBA00022448"/>
    </source>
</evidence>